<reference evidence="2 3" key="1">
    <citation type="journal article" date="2014" name="Science">
        <title>Plant genetics. Early allopolyploid evolution in the post-Neolithic Brassica napus oilseed genome.</title>
        <authorList>
            <person name="Chalhoub B."/>
            <person name="Denoeud F."/>
            <person name="Liu S."/>
            <person name="Parkin I.A."/>
            <person name="Tang H."/>
            <person name="Wang X."/>
            <person name="Chiquet J."/>
            <person name="Belcram H."/>
            <person name="Tong C."/>
            <person name="Samans B."/>
            <person name="Correa M."/>
            <person name="Da Silva C."/>
            <person name="Just J."/>
            <person name="Falentin C."/>
            <person name="Koh C.S."/>
            <person name="Le Clainche I."/>
            <person name="Bernard M."/>
            <person name="Bento P."/>
            <person name="Noel B."/>
            <person name="Labadie K."/>
            <person name="Alberti A."/>
            <person name="Charles M."/>
            <person name="Arnaud D."/>
            <person name="Guo H."/>
            <person name="Daviaud C."/>
            <person name="Alamery S."/>
            <person name="Jabbari K."/>
            <person name="Zhao M."/>
            <person name="Edger P.P."/>
            <person name="Chelaifa H."/>
            <person name="Tack D."/>
            <person name="Lassalle G."/>
            <person name="Mestiri I."/>
            <person name="Schnel N."/>
            <person name="Le Paslier M.C."/>
            <person name="Fan G."/>
            <person name="Renault V."/>
            <person name="Bayer P.E."/>
            <person name="Golicz A.A."/>
            <person name="Manoli S."/>
            <person name="Lee T.H."/>
            <person name="Thi V.H."/>
            <person name="Chalabi S."/>
            <person name="Hu Q."/>
            <person name="Fan C."/>
            <person name="Tollenaere R."/>
            <person name="Lu Y."/>
            <person name="Battail C."/>
            <person name="Shen J."/>
            <person name="Sidebottom C.H."/>
            <person name="Wang X."/>
            <person name="Canaguier A."/>
            <person name="Chauveau A."/>
            <person name="Berard A."/>
            <person name="Deniot G."/>
            <person name="Guan M."/>
            <person name="Liu Z."/>
            <person name="Sun F."/>
            <person name="Lim Y.P."/>
            <person name="Lyons E."/>
            <person name="Town C.D."/>
            <person name="Bancroft I."/>
            <person name="Wang X."/>
            <person name="Meng J."/>
            <person name="Ma J."/>
            <person name="Pires J.C."/>
            <person name="King G.J."/>
            <person name="Brunel D."/>
            <person name="Delourme R."/>
            <person name="Renard M."/>
            <person name="Aury J.M."/>
            <person name="Adams K.L."/>
            <person name="Batley J."/>
            <person name="Snowdon R.J."/>
            <person name="Tost J."/>
            <person name="Edwards D."/>
            <person name="Zhou Y."/>
            <person name="Hua W."/>
            <person name="Sharpe A.G."/>
            <person name="Paterson A.H."/>
            <person name="Guan C."/>
            <person name="Wincker P."/>
        </authorList>
    </citation>
    <scope>NUCLEOTIDE SEQUENCE [LARGE SCALE GENOMIC DNA]</scope>
    <source>
        <strain evidence="3">cv. Darmor-bzh</strain>
    </source>
</reference>
<dbReference type="PaxDb" id="3708-A0A078FBU8"/>
<dbReference type="Gramene" id="CDY11880">
    <property type="protein sequence ID" value="CDY11880"/>
    <property type="gene ID" value="GSBRNA2T00060716001"/>
</dbReference>
<gene>
    <name evidence="2" type="primary">BnaC03g13060D</name>
    <name evidence="2" type="ORF">GSBRNA2T00060716001</name>
</gene>
<evidence type="ECO:0000313" key="2">
    <source>
        <dbReference type="EMBL" id="CDY11880.1"/>
    </source>
</evidence>
<name>A0A078FBU8_BRANA</name>
<dbReference type="EMBL" id="LK032015">
    <property type="protein sequence ID" value="CDY11880.1"/>
    <property type="molecule type" value="Genomic_DNA"/>
</dbReference>
<accession>A0A078FBU8</accession>
<keyword evidence="1" id="KW-0472">Membrane</keyword>
<proteinExistence type="predicted"/>
<feature type="transmembrane region" description="Helical" evidence="1">
    <location>
        <begin position="26"/>
        <end position="52"/>
    </location>
</feature>
<organism evidence="2 3">
    <name type="scientific">Brassica napus</name>
    <name type="common">Rape</name>
    <dbReference type="NCBI Taxonomy" id="3708"/>
    <lineage>
        <taxon>Eukaryota</taxon>
        <taxon>Viridiplantae</taxon>
        <taxon>Streptophyta</taxon>
        <taxon>Embryophyta</taxon>
        <taxon>Tracheophyta</taxon>
        <taxon>Spermatophyta</taxon>
        <taxon>Magnoliopsida</taxon>
        <taxon>eudicotyledons</taxon>
        <taxon>Gunneridae</taxon>
        <taxon>Pentapetalae</taxon>
        <taxon>rosids</taxon>
        <taxon>malvids</taxon>
        <taxon>Brassicales</taxon>
        <taxon>Brassicaceae</taxon>
        <taxon>Brassiceae</taxon>
        <taxon>Brassica</taxon>
    </lineage>
</organism>
<sequence length="62" mass="6898">MWTCSDLSLSDASVVLCWYSMPVVEVFWSVLVSLYEVGSLSLFSPLSVVVLCHRRFIAASNP</sequence>
<dbReference type="OMA" id="CHQRFIA"/>
<dbReference type="AlphaFoldDB" id="A0A078FBU8"/>
<dbReference type="Proteomes" id="UP000028999">
    <property type="component" value="Unassembled WGS sequence"/>
</dbReference>
<protein>
    <submittedName>
        <fullName evidence="2">BnaC03g13060D protein</fullName>
    </submittedName>
</protein>
<evidence type="ECO:0000313" key="3">
    <source>
        <dbReference type="Proteomes" id="UP000028999"/>
    </source>
</evidence>
<evidence type="ECO:0000256" key="1">
    <source>
        <dbReference type="SAM" id="Phobius"/>
    </source>
</evidence>
<keyword evidence="3" id="KW-1185">Reference proteome</keyword>
<keyword evidence="1" id="KW-1133">Transmembrane helix</keyword>
<keyword evidence="1" id="KW-0812">Transmembrane</keyword>